<dbReference type="InterPro" id="IPR011335">
    <property type="entry name" value="Restrct_endonuc-II-like"/>
</dbReference>
<name>A0A8S5P5N3_9CAUD</name>
<dbReference type="GO" id="GO:0004527">
    <property type="term" value="F:exonuclease activity"/>
    <property type="evidence" value="ECO:0007669"/>
    <property type="project" value="UniProtKB-KW"/>
</dbReference>
<accession>A0A8S5P5N3</accession>
<dbReference type="EMBL" id="BK015346">
    <property type="protein sequence ID" value="DAE02439.1"/>
    <property type="molecule type" value="Genomic_DNA"/>
</dbReference>
<evidence type="ECO:0000313" key="1">
    <source>
        <dbReference type="EMBL" id="DAE02439.1"/>
    </source>
</evidence>
<sequence length="285" mass="33970">MIFTKNKEEEALVQSFKDKLQVFNKFHFEEEPHIYWWLDENGNRRQAQTSMTALIHSHSQPFEAERIAPFTAKKLHMSVQDVLDMWKLENDLAKVKGTYIHAFNEYMWSNREYSYPKDKVIEQFGFDILESLWPRLTKIATDFYNRYKDKIIPIGLELVVGDEELEICGSIDFLCYSRKLKSLVILDYKSNKEIKFKPYKGQKMTGCLSHLDDCNYIHYSLQLNGYQYILEKKTGLKLHNEHFLIWMNENNDTYEIYKTKDLYKEAKAMLLECKVNKSLNDECPF</sequence>
<dbReference type="Gene3D" id="3.90.320.10">
    <property type="match status" value="1"/>
</dbReference>
<keyword evidence="1" id="KW-0378">Hydrolase</keyword>
<dbReference type="InterPro" id="IPR011604">
    <property type="entry name" value="PDDEXK-like_dom_sf"/>
</dbReference>
<reference evidence="1" key="1">
    <citation type="journal article" date="2021" name="Proc. Natl. Acad. Sci. U.S.A.">
        <title>A Catalog of Tens of Thousands of Viruses from Human Metagenomes Reveals Hidden Associations with Chronic Diseases.</title>
        <authorList>
            <person name="Tisza M.J."/>
            <person name="Buck C.B."/>
        </authorList>
    </citation>
    <scope>NUCLEOTIDE SEQUENCE</scope>
    <source>
        <strain evidence="1">CtsUY14</strain>
    </source>
</reference>
<proteinExistence type="predicted"/>
<protein>
    <submittedName>
        <fullName evidence="1">Exonuclease V</fullName>
    </submittedName>
</protein>
<organism evidence="1">
    <name type="scientific">Siphoviridae sp. ctsUY14</name>
    <dbReference type="NCBI Taxonomy" id="2825693"/>
    <lineage>
        <taxon>Viruses</taxon>
        <taxon>Duplodnaviria</taxon>
        <taxon>Heunggongvirae</taxon>
        <taxon>Uroviricota</taxon>
        <taxon>Caudoviricetes</taxon>
    </lineage>
</organism>
<keyword evidence="1" id="KW-0269">Exonuclease</keyword>
<keyword evidence="1" id="KW-0540">Nuclease</keyword>
<dbReference type="SUPFAM" id="SSF52980">
    <property type="entry name" value="Restriction endonuclease-like"/>
    <property type="match status" value="1"/>
</dbReference>